<dbReference type="Pfam" id="PF09580">
    <property type="entry name" value="Spore_YhcN_YlaJ"/>
    <property type="match status" value="1"/>
</dbReference>
<accession>A0ABU5CFZ0</accession>
<dbReference type="InterPro" id="IPR019076">
    <property type="entry name" value="Spore_lipoprot_YhcN/YlaJ-like"/>
</dbReference>
<dbReference type="EMBL" id="JAROCA020000001">
    <property type="protein sequence ID" value="MDY0405231.1"/>
    <property type="molecule type" value="Genomic_DNA"/>
</dbReference>
<sequence length="190" mass="21611">MKKYFIAVLIATAITIAGCNGTNHTVNEREKVENNLNPNKDNQTPVDPEVNHRVGFVNYKKDQLQDRPGRHDVITIDRNQMADMISKQILRTENFDQVATLVTDEEVLIAYKKAEDADPHRAATTAKQTAMSIMPRYFDVYVSDNPTLIADLHSLHNATTKNKNYDNTVDKIIAEMQKSPQGDDYIKHNR</sequence>
<gene>
    <name evidence="2" type="ORF">P5G51_007275</name>
</gene>
<keyword evidence="2" id="KW-0449">Lipoprotein</keyword>
<protein>
    <submittedName>
        <fullName evidence="2">YhcN/YlaJ family sporulation lipoprotein</fullName>
    </submittedName>
</protein>
<evidence type="ECO:0000313" key="2">
    <source>
        <dbReference type="EMBL" id="MDY0405231.1"/>
    </source>
</evidence>
<evidence type="ECO:0000256" key="1">
    <source>
        <dbReference type="SAM" id="SignalP"/>
    </source>
</evidence>
<keyword evidence="1" id="KW-0732">Signal</keyword>
<dbReference type="Proteomes" id="UP001228376">
    <property type="component" value="Unassembled WGS sequence"/>
</dbReference>
<comment type="caution">
    <text evidence="2">The sequence shown here is derived from an EMBL/GenBank/DDBJ whole genome shotgun (WGS) entry which is preliminary data.</text>
</comment>
<feature type="chain" id="PRO_5046905346" evidence="1">
    <location>
        <begin position="20"/>
        <end position="190"/>
    </location>
</feature>
<feature type="signal peptide" evidence="1">
    <location>
        <begin position="1"/>
        <end position="19"/>
    </location>
</feature>
<name>A0ABU5CFZ0_9BACI</name>
<dbReference type="RefSeq" id="WP_306065681.1">
    <property type="nucleotide sequence ID" value="NZ_JAROCA020000001.1"/>
</dbReference>
<dbReference type="PROSITE" id="PS51257">
    <property type="entry name" value="PROKAR_LIPOPROTEIN"/>
    <property type="match status" value="1"/>
</dbReference>
<evidence type="ECO:0000313" key="3">
    <source>
        <dbReference type="Proteomes" id="UP001228376"/>
    </source>
</evidence>
<proteinExistence type="predicted"/>
<reference evidence="2 3" key="1">
    <citation type="submission" date="2023-10" db="EMBL/GenBank/DDBJ databases">
        <title>179-bfca-hs.</title>
        <authorList>
            <person name="Miliotis G."/>
            <person name="Sengupta P."/>
            <person name="Hameed A."/>
            <person name="Chuvochina M."/>
            <person name="Mcdonagh F."/>
            <person name="Simpson A.C."/>
            <person name="Singh N.K."/>
            <person name="Rekha P.D."/>
            <person name="Raman K."/>
            <person name="Hugenholtz P."/>
            <person name="Venkateswaran K."/>
        </authorList>
    </citation>
    <scope>NUCLEOTIDE SEQUENCE [LARGE SCALE GENOMIC DNA]</scope>
    <source>
        <strain evidence="2 3">179-BFC-A-HS</strain>
    </source>
</reference>
<keyword evidence="3" id="KW-1185">Reference proteome</keyword>
<organism evidence="2 3">
    <name type="scientific">Tigheibacillus jepli</name>
    <dbReference type="NCBI Taxonomy" id="3035914"/>
    <lineage>
        <taxon>Bacteria</taxon>
        <taxon>Bacillati</taxon>
        <taxon>Bacillota</taxon>
        <taxon>Bacilli</taxon>
        <taxon>Bacillales</taxon>
        <taxon>Bacillaceae</taxon>
        <taxon>Tigheibacillus</taxon>
    </lineage>
</organism>